<dbReference type="Proteomes" id="UP001054945">
    <property type="component" value="Unassembled WGS sequence"/>
</dbReference>
<keyword evidence="3" id="KW-1185">Reference proteome</keyword>
<evidence type="ECO:0000313" key="2">
    <source>
        <dbReference type="EMBL" id="GIX82941.1"/>
    </source>
</evidence>
<organism evidence="2 3">
    <name type="scientific">Caerostris extrusa</name>
    <name type="common">Bark spider</name>
    <name type="synonym">Caerostris bankana</name>
    <dbReference type="NCBI Taxonomy" id="172846"/>
    <lineage>
        <taxon>Eukaryota</taxon>
        <taxon>Metazoa</taxon>
        <taxon>Ecdysozoa</taxon>
        <taxon>Arthropoda</taxon>
        <taxon>Chelicerata</taxon>
        <taxon>Arachnida</taxon>
        <taxon>Araneae</taxon>
        <taxon>Araneomorphae</taxon>
        <taxon>Entelegynae</taxon>
        <taxon>Araneoidea</taxon>
        <taxon>Araneidae</taxon>
        <taxon>Caerostris</taxon>
    </lineage>
</organism>
<feature type="compositionally biased region" description="Polar residues" evidence="1">
    <location>
        <begin position="1"/>
        <end position="10"/>
    </location>
</feature>
<dbReference type="AlphaFoldDB" id="A0AAV4NG85"/>
<reference evidence="2 3" key="1">
    <citation type="submission" date="2021-06" db="EMBL/GenBank/DDBJ databases">
        <title>Caerostris extrusa draft genome.</title>
        <authorList>
            <person name="Kono N."/>
            <person name="Arakawa K."/>
        </authorList>
    </citation>
    <scope>NUCLEOTIDE SEQUENCE [LARGE SCALE GENOMIC DNA]</scope>
</reference>
<comment type="caution">
    <text evidence="2">The sequence shown here is derived from an EMBL/GenBank/DDBJ whole genome shotgun (WGS) entry which is preliminary data.</text>
</comment>
<protein>
    <submittedName>
        <fullName evidence="2">Uncharacterized protein</fullName>
    </submittedName>
</protein>
<evidence type="ECO:0000313" key="3">
    <source>
        <dbReference type="Proteomes" id="UP001054945"/>
    </source>
</evidence>
<feature type="region of interest" description="Disordered" evidence="1">
    <location>
        <begin position="1"/>
        <end position="24"/>
    </location>
</feature>
<dbReference type="EMBL" id="BPLR01003274">
    <property type="protein sequence ID" value="GIX82941.1"/>
    <property type="molecule type" value="Genomic_DNA"/>
</dbReference>
<gene>
    <name evidence="2" type="ORF">CEXT_160041</name>
</gene>
<sequence>MYARHSGTTAERQKLRNKHRRERSEVLADRRIFKTLSFIADEDARGGENTLEPFVPPTPILPTAGILISPPSQSSPSCAFDK</sequence>
<accession>A0AAV4NG85</accession>
<proteinExistence type="predicted"/>
<name>A0AAV4NG85_CAEEX</name>
<evidence type="ECO:0000256" key="1">
    <source>
        <dbReference type="SAM" id="MobiDB-lite"/>
    </source>
</evidence>